<dbReference type="PIRSF" id="PIRSF002703">
    <property type="entry name" value="Thaumatin"/>
    <property type="match status" value="1"/>
</dbReference>
<dbReference type="PROSITE" id="PS00316">
    <property type="entry name" value="THAUMATIN_1"/>
    <property type="match status" value="1"/>
</dbReference>
<evidence type="ECO:0000256" key="3">
    <source>
        <dbReference type="PIRSR" id="PIRSR002703-1"/>
    </source>
</evidence>
<feature type="disulfide bond" evidence="3">
    <location>
        <begin position="110"/>
        <end position="120"/>
    </location>
</feature>
<name>A0A7I8KSQ8_SPIIN</name>
<reference evidence="4" key="1">
    <citation type="submission" date="2020-02" db="EMBL/GenBank/DDBJ databases">
        <authorList>
            <person name="Scholz U."/>
            <person name="Mascher M."/>
            <person name="Fiebig A."/>
        </authorList>
    </citation>
    <scope>NUCLEOTIDE SEQUENCE</scope>
</reference>
<dbReference type="FunFam" id="2.60.110.10:FF:000002">
    <property type="entry name" value="Thaumatin-like protein 1a"/>
    <property type="match status" value="1"/>
</dbReference>
<feature type="disulfide bond" evidence="3">
    <location>
        <begin position="62"/>
        <end position="272"/>
    </location>
</feature>
<sequence length="275" mass="28364">MELTQLLLLFHGTPRAPISLSLSPSCFLSLTSVAHFAAAAVAALVLTGGAAEAATMAIYNRCSHPVWPGIQPSAGKPILARGGFGLLPNQAYTLRLPAGWSGRLWGRQDCAFDGAGRGRCATGDCGAGLYCEGAGGAPPATLAEITLGGEQDFYDVSLVDGYNLGMALAPVRGRGGRCAAAGCASDLNGVCPAGLAVKSGKDGRVVGCKSACYAFRSDRFCCTGSFGGPQQCKPTAYSRLFKEACPRAYSYAYDDPTSIITCSAASYVLTFCPRS</sequence>
<feature type="disulfide bond" evidence="3">
    <location>
        <begin position="183"/>
        <end position="245"/>
    </location>
</feature>
<accession>A0A7I8KSQ8</accession>
<dbReference type="PANTHER" id="PTHR31048">
    <property type="entry name" value="OS03G0233200 PROTEIN"/>
    <property type="match status" value="1"/>
</dbReference>
<feature type="disulfide bond" evidence="3">
    <location>
        <begin position="191"/>
        <end position="208"/>
    </location>
</feature>
<evidence type="ECO:0000313" key="5">
    <source>
        <dbReference type="Proteomes" id="UP000663760"/>
    </source>
</evidence>
<feature type="disulfide bond" evidence="3">
    <location>
        <begin position="222"/>
        <end position="232"/>
    </location>
</feature>
<dbReference type="EMBL" id="LR746271">
    <property type="protein sequence ID" value="CAA7400879.1"/>
    <property type="molecule type" value="Genomic_DNA"/>
</dbReference>
<protein>
    <submittedName>
        <fullName evidence="4">Uncharacterized protein</fullName>
    </submittedName>
</protein>
<evidence type="ECO:0000256" key="2">
    <source>
        <dbReference type="ARBA" id="ARBA00023157"/>
    </source>
</evidence>
<dbReference type="Gene3D" id="2.60.110.10">
    <property type="entry name" value="Thaumatin"/>
    <property type="match status" value="1"/>
</dbReference>
<dbReference type="InterPro" id="IPR017949">
    <property type="entry name" value="Thaumatin_CS"/>
</dbReference>
<feature type="disulfide bond" evidence="3">
    <location>
        <begin position="212"/>
        <end position="221"/>
    </location>
</feature>
<comment type="similarity">
    <text evidence="1">Belongs to the thaumatin family.</text>
</comment>
<feature type="disulfide bond" evidence="3">
    <location>
        <begin position="125"/>
        <end position="131"/>
    </location>
</feature>
<gene>
    <name evidence="4" type="ORF">SI8410_08011557</name>
</gene>
<dbReference type="SUPFAM" id="SSF49870">
    <property type="entry name" value="Osmotin, thaumatin-like protein"/>
    <property type="match status" value="1"/>
</dbReference>
<dbReference type="PRINTS" id="PR00347">
    <property type="entry name" value="THAUMATIN"/>
</dbReference>
<organism evidence="4 5">
    <name type="scientific">Spirodela intermedia</name>
    <name type="common">Intermediate duckweed</name>
    <dbReference type="NCBI Taxonomy" id="51605"/>
    <lineage>
        <taxon>Eukaryota</taxon>
        <taxon>Viridiplantae</taxon>
        <taxon>Streptophyta</taxon>
        <taxon>Embryophyta</taxon>
        <taxon>Tracheophyta</taxon>
        <taxon>Spermatophyta</taxon>
        <taxon>Magnoliopsida</taxon>
        <taxon>Liliopsida</taxon>
        <taxon>Araceae</taxon>
        <taxon>Lemnoideae</taxon>
        <taxon>Spirodela</taxon>
    </lineage>
</organism>
<evidence type="ECO:0000256" key="1">
    <source>
        <dbReference type="ARBA" id="ARBA00010607"/>
    </source>
</evidence>
<dbReference type="SMART" id="SM00205">
    <property type="entry name" value="THN"/>
    <property type="match status" value="1"/>
</dbReference>
<feature type="disulfide bond" evidence="3">
    <location>
        <begin position="178"/>
        <end position="262"/>
    </location>
</feature>
<dbReference type="OrthoDB" id="430315at2759"/>
<dbReference type="Pfam" id="PF00314">
    <property type="entry name" value="Thaumatin"/>
    <property type="match status" value="1"/>
</dbReference>
<proteinExistence type="inferred from homology"/>
<evidence type="ECO:0000313" key="4">
    <source>
        <dbReference type="EMBL" id="CAA7400879.1"/>
    </source>
</evidence>
<dbReference type="Proteomes" id="UP000663760">
    <property type="component" value="Chromosome 8"/>
</dbReference>
<dbReference type="CDD" id="cd09218">
    <property type="entry name" value="TLP-PA"/>
    <property type="match status" value="1"/>
</dbReference>
<keyword evidence="5" id="KW-1185">Reference proteome</keyword>
<dbReference type="PROSITE" id="PS51367">
    <property type="entry name" value="THAUMATIN_2"/>
    <property type="match status" value="1"/>
</dbReference>
<dbReference type="AlphaFoldDB" id="A0A7I8KSQ8"/>
<keyword evidence="2 3" id="KW-1015">Disulfide bond</keyword>
<dbReference type="InterPro" id="IPR037176">
    <property type="entry name" value="Osmotin/thaumatin-like_sf"/>
</dbReference>
<dbReference type="InterPro" id="IPR001938">
    <property type="entry name" value="Thaumatin"/>
</dbReference>